<dbReference type="EMBL" id="JACEIK010001020">
    <property type="protein sequence ID" value="MCD7465137.1"/>
    <property type="molecule type" value="Genomic_DNA"/>
</dbReference>
<sequence length="233" mass="26413">MANTATGQPFTAMVGQSPLAAPSKIPISNDSTSYNVFDYSKILKLDLMNKVNPRPNLPSITMKPITMLHGELYLKWSESEVVAMNVIENLQHVLDGKFSYGWPEREQIECRLQGHDVYECGIVHPELARRNEDHNRENIIQKEIERTKKDAKKITEGIPNRFPPKMLSSGKVVKNLGEQREINKKGKGRGNSKNAPPKIKTKKGELIAENQYTASESQEFEVEERNKGKIIEK</sequence>
<evidence type="ECO:0000256" key="1">
    <source>
        <dbReference type="SAM" id="MobiDB-lite"/>
    </source>
</evidence>
<evidence type="ECO:0000313" key="2">
    <source>
        <dbReference type="EMBL" id="MCD7465137.1"/>
    </source>
</evidence>
<comment type="caution">
    <text evidence="2">The sequence shown here is derived from an EMBL/GenBank/DDBJ whole genome shotgun (WGS) entry which is preliminary data.</text>
</comment>
<evidence type="ECO:0000313" key="3">
    <source>
        <dbReference type="Proteomes" id="UP000823775"/>
    </source>
</evidence>
<proteinExistence type="predicted"/>
<organism evidence="2 3">
    <name type="scientific">Datura stramonium</name>
    <name type="common">Jimsonweed</name>
    <name type="synonym">Common thornapple</name>
    <dbReference type="NCBI Taxonomy" id="4076"/>
    <lineage>
        <taxon>Eukaryota</taxon>
        <taxon>Viridiplantae</taxon>
        <taxon>Streptophyta</taxon>
        <taxon>Embryophyta</taxon>
        <taxon>Tracheophyta</taxon>
        <taxon>Spermatophyta</taxon>
        <taxon>Magnoliopsida</taxon>
        <taxon>eudicotyledons</taxon>
        <taxon>Gunneridae</taxon>
        <taxon>Pentapetalae</taxon>
        <taxon>asterids</taxon>
        <taxon>lamiids</taxon>
        <taxon>Solanales</taxon>
        <taxon>Solanaceae</taxon>
        <taxon>Solanoideae</taxon>
        <taxon>Datureae</taxon>
        <taxon>Datura</taxon>
    </lineage>
</organism>
<reference evidence="2 3" key="1">
    <citation type="journal article" date="2021" name="BMC Genomics">
        <title>Datura genome reveals duplications of psychoactive alkaloid biosynthetic genes and high mutation rate following tissue culture.</title>
        <authorList>
            <person name="Rajewski A."/>
            <person name="Carter-House D."/>
            <person name="Stajich J."/>
            <person name="Litt A."/>
        </authorList>
    </citation>
    <scope>NUCLEOTIDE SEQUENCE [LARGE SCALE GENOMIC DNA]</scope>
    <source>
        <strain evidence="2">AR-01</strain>
    </source>
</reference>
<gene>
    <name evidence="2" type="ORF">HAX54_000679</name>
</gene>
<name>A0ABS8T3J3_DATST</name>
<dbReference type="Proteomes" id="UP000823775">
    <property type="component" value="Unassembled WGS sequence"/>
</dbReference>
<keyword evidence="3" id="KW-1185">Reference proteome</keyword>
<feature type="region of interest" description="Disordered" evidence="1">
    <location>
        <begin position="156"/>
        <end position="233"/>
    </location>
</feature>
<protein>
    <submittedName>
        <fullName evidence="2">Uncharacterized protein</fullName>
    </submittedName>
</protein>
<feature type="compositionally biased region" description="Basic and acidic residues" evidence="1">
    <location>
        <begin position="223"/>
        <end position="233"/>
    </location>
</feature>
<accession>A0ABS8T3J3</accession>